<dbReference type="Proteomes" id="UP001482620">
    <property type="component" value="Unassembled WGS sequence"/>
</dbReference>
<name>A0ABV0V2H1_9TELE</name>
<feature type="non-terminal residue" evidence="1">
    <location>
        <position position="1"/>
    </location>
</feature>
<reference evidence="1 2" key="1">
    <citation type="submission" date="2021-06" db="EMBL/GenBank/DDBJ databases">
        <authorList>
            <person name="Palmer J.M."/>
        </authorList>
    </citation>
    <scope>NUCLEOTIDE SEQUENCE [LARGE SCALE GENOMIC DNA]</scope>
    <source>
        <strain evidence="2">if_2019</strain>
        <tissue evidence="1">Muscle</tissue>
    </source>
</reference>
<protein>
    <submittedName>
        <fullName evidence="1">Uncharacterized protein</fullName>
    </submittedName>
</protein>
<organism evidence="1 2">
    <name type="scientific">Ilyodon furcidens</name>
    <name type="common">goldbreast splitfin</name>
    <dbReference type="NCBI Taxonomy" id="33524"/>
    <lineage>
        <taxon>Eukaryota</taxon>
        <taxon>Metazoa</taxon>
        <taxon>Chordata</taxon>
        <taxon>Craniata</taxon>
        <taxon>Vertebrata</taxon>
        <taxon>Euteleostomi</taxon>
        <taxon>Actinopterygii</taxon>
        <taxon>Neopterygii</taxon>
        <taxon>Teleostei</taxon>
        <taxon>Neoteleostei</taxon>
        <taxon>Acanthomorphata</taxon>
        <taxon>Ovalentaria</taxon>
        <taxon>Atherinomorphae</taxon>
        <taxon>Cyprinodontiformes</taxon>
        <taxon>Goodeidae</taxon>
        <taxon>Ilyodon</taxon>
    </lineage>
</organism>
<proteinExistence type="predicted"/>
<evidence type="ECO:0000313" key="1">
    <source>
        <dbReference type="EMBL" id="MEQ2250297.1"/>
    </source>
</evidence>
<dbReference type="EMBL" id="JAHRIQ010090807">
    <property type="protein sequence ID" value="MEQ2250297.1"/>
    <property type="molecule type" value="Genomic_DNA"/>
</dbReference>
<accession>A0ABV0V2H1</accession>
<sequence length="100" mass="11284">SKQPETSSCVNILRLFISDSRHSSAGKGHGCAADGQKVEKWRCGFQPLNFTVDSRRTAYFSFVFIKLIRHGCVRFLSREDDIGGCCLHTLPNKQQQQHPC</sequence>
<comment type="caution">
    <text evidence="1">The sequence shown here is derived from an EMBL/GenBank/DDBJ whole genome shotgun (WGS) entry which is preliminary data.</text>
</comment>
<gene>
    <name evidence="1" type="ORF">ILYODFUR_038547</name>
</gene>
<evidence type="ECO:0000313" key="2">
    <source>
        <dbReference type="Proteomes" id="UP001482620"/>
    </source>
</evidence>
<keyword evidence="2" id="KW-1185">Reference proteome</keyword>